<name>A0A2S4RVA0_CITAM</name>
<feature type="signal peptide" evidence="1">
    <location>
        <begin position="1"/>
        <end position="20"/>
    </location>
</feature>
<dbReference type="RefSeq" id="WP_103778633.1">
    <property type="nucleotide sequence ID" value="NZ_PQLX01000006.1"/>
</dbReference>
<keyword evidence="1" id="KW-0732">Signal</keyword>
<dbReference type="InterPro" id="IPR047808">
    <property type="entry name" value="CueP-like"/>
</dbReference>
<organism evidence="2 3">
    <name type="scientific">Citrobacter amalonaticus</name>
    <dbReference type="NCBI Taxonomy" id="35703"/>
    <lineage>
        <taxon>Bacteria</taxon>
        <taxon>Pseudomonadati</taxon>
        <taxon>Pseudomonadota</taxon>
        <taxon>Gammaproteobacteria</taxon>
        <taxon>Enterobacterales</taxon>
        <taxon>Enterobacteriaceae</taxon>
        <taxon>Citrobacter</taxon>
    </lineage>
</organism>
<proteinExistence type="predicted"/>
<dbReference type="STRING" id="35703.AL524_02065"/>
<gene>
    <name evidence="2" type="ORF">C3430_17705</name>
</gene>
<evidence type="ECO:0000313" key="3">
    <source>
        <dbReference type="Proteomes" id="UP000237003"/>
    </source>
</evidence>
<evidence type="ECO:0000256" key="1">
    <source>
        <dbReference type="SAM" id="SignalP"/>
    </source>
</evidence>
<dbReference type="AlphaFoldDB" id="A0A2S4RVA0"/>
<dbReference type="NCBIfam" id="NF038095">
    <property type="entry name" value="met_chaper_CueP"/>
    <property type="match status" value="1"/>
</dbReference>
<dbReference type="EMBL" id="PQLX01000006">
    <property type="protein sequence ID" value="POU64019.1"/>
    <property type="molecule type" value="Genomic_DNA"/>
</dbReference>
<evidence type="ECO:0000313" key="2">
    <source>
        <dbReference type="EMBL" id="POU64019.1"/>
    </source>
</evidence>
<accession>A0A2S4RVA0</accession>
<feature type="chain" id="PRO_5015510464" description="Periplasmic or exported protein" evidence="1">
    <location>
        <begin position="21"/>
        <end position="179"/>
    </location>
</feature>
<dbReference type="NCBIfam" id="NF038094">
    <property type="entry name" value="CueP_fam"/>
    <property type="match status" value="1"/>
</dbReference>
<dbReference type="OrthoDB" id="73040at2"/>
<sequence>MSKSSLLLFLGLLTSSAAFAAAPESAFLAKHGLAGKSVEQMVETIDQTAQSRPLPFSASVTSTDLKLNDGEQVHTLPLGDKFYLSFAPYQQQTHPCFNHSLSGCQGEMPNTTFNVKVTDNKGDVVMQKALKSYQNGFIGVWLPRNMEGSVEVSYNGKKAIHPIKTMNDSQTCLTELQLL</sequence>
<dbReference type="Proteomes" id="UP000237003">
    <property type="component" value="Unassembled WGS sequence"/>
</dbReference>
<evidence type="ECO:0008006" key="4">
    <source>
        <dbReference type="Google" id="ProtNLM"/>
    </source>
</evidence>
<dbReference type="Gene3D" id="2.60.40.3700">
    <property type="match status" value="1"/>
</dbReference>
<dbReference type="Pfam" id="PF21172">
    <property type="entry name" value="CueP"/>
    <property type="match status" value="1"/>
</dbReference>
<protein>
    <recommendedName>
        <fullName evidence="4">Periplasmic or exported protein</fullName>
    </recommendedName>
</protein>
<reference evidence="2 3" key="1">
    <citation type="submission" date="2018-01" db="EMBL/GenBank/DDBJ databases">
        <title>Complete genome sequences of 14 Citrobacter spp. isolated from plant in Canada.</title>
        <authorList>
            <person name="Bhandare S.G."/>
            <person name="Colavecchio A."/>
            <person name="Jeukens J."/>
            <person name="Emond-Rheault J.-G."/>
            <person name="Freschi L."/>
            <person name="Hamel J."/>
            <person name="Kukavica-Ibrulj I."/>
            <person name="Levesque R."/>
            <person name="Goodridge L."/>
        </authorList>
    </citation>
    <scope>NUCLEOTIDE SEQUENCE [LARGE SCALE GENOMIC DNA]</scope>
    <source>
        <strain evidence="2 3">S1285</strain>
    </source>
</reference>
<comment type="caution">
    <text evidence="2">The sequence shown here is derived from an EMBL/GenBank/DDBJ whole genome shotgun (WGS) entry which is preliminary data.</text>
</comment>